<dbReference type="Pfam" id="PF13715">
    <property type="entry name" value="CarbopepD_reg_2"/>
    <property type="match status" value="1"/>
</dbReference>
<reference evidence="1 2" key="1">
    <citation type="submission" date="2016-10" db="EMBL/GenBank/DDBJ databases">
        <authorList>
            <person name="de Groot N.N."/>
        </authorList>
    </citation>
    <scope>NUCLEOTIDE SEQUENCE [LARGE SCALE GENOMIC DNA]</scope>
    <source>
        <strain evidence="1 2">DSM 26130</strain>
    </source>
</reference>
<dbReference type="InterPro" id="IPR008969">
    <property type="entry name" value="CarboxyPept-like_regulatory"/>
</dbReference>
<dbReference type="STRING" id="662367.SAMN05216167_10521"/>
<protein>
    <submittedName>
        <fullName evidence="1">CarboxypepD_reg-like domain-containing protein</fullName>
    </submittedName>
</protein>
<name>A0A1I1SA20_9BACT</name>
<evidence type="ECO:0000313" key="1">
    <source>
        <dbReference type="EMBL" id="SFD43172.1"/>
    </source>
</evidence>
<sequence>MTVEGSSTKLADVLISINGTSFGTYSDANGQYRVKLSPGEQQLVVSAIGYLPREVHVDDQQVINISLQLDPLTLPELKVTGYIVPQYSRRMKKALRKRQRQPTTHFEVDSLLLNK</sequence>
<accession>A0A1I1SA20</accession>
<dbReference type="AlphaFoldDB" id="A0A1I1SA20"/>
<dbReference type="EMBL" id="FOLQ01000005">
    <property type="protein sequence ID" value="SFD43172.1"/>
    <property type="molecule type" value="Genomic_DNA"/>
</dbReference>
<evidence type="ECO:0000313" key="2">
    <source>
        <dbReference type="Proteomes" id="UP000198598"/>
    </source>
</evidence>
<dbReference type="Gene3D" id="2.60.40.1120">
    <property type="entry name" value="Carboxypeptidase-like, regulatory domain"/>
    <property type="match status" value="1"/>
</dbReference>
<organism evidence="1 2">
    <name type="scientific">Spirosoma endophyticum</name>
    <dbReference type="NCBI Taxonomy" id="662367"/>
    <lineage>
        <taxon>Bacteria</taxon>
        <taxon>Pseudomonadati</taxon>
        <taxon>Bacteroidota</taxon>
        <taxon>Cytophagia</taxon>
        <taxon>Cytophagales</taxon>
        <taxon>Cytophagaceae</taxon>
        <taxon>Spirosoma</taxon>
    </lineage>
</organism>
<gene>
    <name evidence="1" type="ORF">SAMN05216167_10521</name>
</gene>
<dbReference type="OrthoDB" id="1223654at2"/>
<dbReference type="SUPFAM" id="SSF49464">
    <property type="entry name" value="Carboxypeptidase regulatory domain-like"/>
    <property type="match status" value="1"/>
</dbReference>
<keyword evidence="2" id="KW-1185">Reference proteome</keyword>
<dbReference type="Proteomes" id="UP000198598">
    <property type="component" value="Unassembled WGS sequence"/>
</dbReference>
<proteinExistence type="predicted"/>